<evidence type="ECO:0000313" key="2">
    <source>
        <dbReference type="Proteomes" id="UP000595481"/>
    </source>
</evidence>
<dbReference type="EMBL" id="CP066092">
    <property type="protein sequence ID" value="QQB18434.1"/>
    <property type="molecule type" value="Genomic_DNA"/>
</dbReference>
<accession>A0A7T4A6W7</accession>
<dbReference type="RefSeq" id="WP_042030084.1">
    <property type="nucleotide sequence ID" value="NZ_CAWMFX010000013.1"/>
</dbReference>
<dbReference type="Proteomes" id="UP000595481">
    <property type="component" value="Chromosome"/>
</dbReference>
<organism evidence="1 2">
    <name type="scientific">Aeromonas jandaei</name>
    <dbReference type="NCBI Taxonomy" id="650"/>
    <lineage>
        <taxon>Bacteria</taxon>
        <taxon>Pseudomonadati</taxon>
        <taxon>Pseudomonadota</taxon>
        <taxon>Gammaproteobacteria</taxon>
        <taxon>Aeromonadales</taxon>
        <taxon>Aeromonadaceae</taxon>
        <taxon>Aeromonas</taxon>
    </lineage>
</organism>
<reference evidence="1 2" key="1">
    <citation type="submission" date="2020-12" db="EMBL/GenBank/DDBJ databases">
        <title>FDA dAtabase for Regulatory Grade micrObial Sequences (FDA-ARGOS): Supporting development and validation of Infectious Disease Dx tests.</title>
        <authorList>
            <person name="Sproer C."/>
            <person name="Gronow S."/>
            <person name="Severitt S."/>
            <person name="Schroder I."/>
            <person name="Tallon L."/>
            <person name="Sadzewicz L."/>
            <person name="Zhao X."/>
            <person name="Boylan J."/>
            <person name="Ott S."/>
            <person name="Bowen H."/>
            <person name="Vavikolanu K."/>
            <person name="Mehta A."/>
            <person name="Aluvathingal J."/>
            <person name="Nadendla S."/>
            <person name="Lowell S."/>
            <person name="Myers T."/>
            <person name="Yan Y."/>
            <person name="Sichtig H."/>
        </authorList>
    </citation>
    <scope>NUCLEOTIDE SEQUENCE [LARGE SCALE GENOMIC DNA]</scope>
    <source>
        <strain evidence="1 2">FDAARGOS_986</strain>
    </source>
</reference>
<evidence type="ECO:0000313" key="1">
    <source>
        <dbReference type="EMBL" id="QQB18434.1"/>
    </source>
</evidence>
<dbReference type="GeneID" id="69552136"/>
<sequence length="112" mass="13012">MPLIGSTHLPAELDKRQRQLLGLGRLILQQAHAGQWDAVRLSDSKLARFAEIMAKEPELWASLSAARAQVRSWHQEAQQLCRQEMTLREREWHELSRKREGLQAYGEVQEWA</sequence>
<name>A0A7T4A6W7_AERJA</name>
<keyword evidence="2" id="KW-1185">Reference proteome</keyword>
<protein>
    <submittedName>
        <fullName evidence="1">LafX</fullName>
    </submittedName>
</protein>
<gene>
    <name evidence="1" type="ORF">I6H43_12630</name>
</gene>
<proteinExistence type="predicted"/>